<comment type="cofactor">
    <cofactor evidence="1">
        <name>Zn(2+)</name>
        <dbReference type="ChEBI" id="CHEBI:29105"/>
    </cofactor>
</comment>
<dbReference type="PIRSF" id="PIRSF001123">
    <property type="entry name" value="PepA_GA"/>
    <property type="match status" value="1"/>
</dbReference>
<dbReference type="InterPro" id="IPR011650">
    <property type="entry name" value="Peptidase_M20_dimer"/>
</dbReference>
<feature type="binding site" evidence="6">
    <location>
        <position position="66"/>
    </location>
    <ligand>
        <name>Zn(2+)</name>
        <dbReference type="ChEBI" id="CHEBI:29105"/>
        <label>1</label>
    </ligand>
</feature>
<dbReference type="PANTHER" id="PTHR42994:SF2">
    <property type="entry name" value="PEPTIDASE"/>
    <property type="match status" value="1"/>
</dbReference>
<comment type="caution">
    <text evidence="8">The sequence shown here is derived from an EMBL/GenBank/DDBJ whole genome shotgun (WGS) entry which is preliminary data.</text>
</comment>
<dbReference type="InterPro" id="IPR008007">
    <property type="entry name" value="Peptidase_M42"/>
</dbReference>
<comment type="similarity">
    <text evidence="5">Belongs to the peptidase M42 family.</text>
</comment>
<gene>
    <name evidence="8" type="ORF">UY77_C0021G0004</name>
</gene>
<dbReference type="Pfam" id="PF01546">
    <property type="entry name" value="Peptidase_M20"/>
    <property type="match status" value="1"/>
</dbReference>
<name>A0A0G1XNS2_9BACT</name>
<dbReference type="GO" id="GO:0046872">
    <property type="term" value="F:metal ion binding"/>
    <property type="evidence" value="ECO:0007669"/>
    <property type="project" value="UniProtKB-UniRule"/>
</dbReference>
<comment type="cofactor">
    <cofactor evidence="6">
        <name>a divalent metal cation</name>
        <dbReference type="ChEBI" id="CHEBI:60240"/>
    </cofactor>
    <text evidence="6">Binds 2 divalent metal cations per subunit.</text>
</comment>
<sequence>MSIKDRIRKTFLELIAIDGIYPYEDAVIAYVEKRFSEAGVSYIKDSFRNIVVKIPGTGETVMLSTHMDIPEPAPTVKYEEDGDIIRATGENILGADPKTGLAILIEFAIDAIKIDHTTYMPLEFVLTRGEEVGLHGAMNLDYSKISAKMGLVFDEDGPVTQVVTQAPAFVKIDALFKGKIVHPREPEKGVNALQAACNALSRIPCGYSTKGVTWNVGKFKAGTARNSVPGSAELMAELRSYDTALVVAEGNRVEKTFKEAAAQLGGTCEIKNTLEFGGYILDREHPLFVRLEKTYEQMGLVPNYFSTFGGTDANIFNQHGIRCVPVGSGYYNAHEYTEEAHLNDMVEIYQFLQKFCSV</sequence>
<dbReference type="AlphaFoldDB" id="A0A0G1XNS2"/>
<reference evidence="8 9" key="1">
    <citation type="journal article" date="2015" name="Nature">
        <title>rRNA introns, odd ribosomes, and small enigmatic genomes across a large radiation of phyla.</title>
        <authorList>
            <person name="Brown C.T."/>
            <person name="Hug L.A."/>
            <person name="Thomas B.C."/>
            <person name="Sharon I."/>
            <person name="Castelle C.J."/>
            <person name="Singh A."/>
            <person name="Wilkins M.J."/>
            <person name="Williams K.H."/>
            <person name="Banfield J.F."/>
        </authorList>
    </citation>
    <scope>NUCLEOTIDE SEQUENCE [LARGE SCALE GENOMIC DNA]</scope>
</reference>
<dbReference type="Gene3D" id="3.40.630.10">
    <property type="entry name" value="Zn peptidases"/>
    <property type="match status" value="1"/>
</dbReference>
<organism evidence="8 9">
    <name type="scientific">Candidatus Uhrbacteria bacterium GW2011_GWA2_53_10</name>
    <dbReference type="NCBI Taxonomy" id="1618980"/>
    <lineage>
        <taxon>Bacteria</taxon>
        <taxon>Candidatus Uhriibacteriota</taxon>
    </lineage>
</organism>
<dbReference type="PANTHER" id="PTHR42994">
    <property type="entry name" value="PEPTIDASE T"/>
    <property type="match status" value="1"/>
</dbReference>
<accession>A0A0G1XNS2</accession>
<evidence type="ECO:0000313" key="9">
    <source>
        <dbReference type="Proteomes" id="UP000034711"/>
    </source>
</evidence>
<keyword evidence="3" id="KW-0378">Hydrolase</keyword>
<dbReference type="EMBL" id="LCRI01000021">
    <property type="protein sequence ID" value="KKW32520.1"/>
    <property type="molecule type" value="Genomic_DNA"/>
</dbReference>
<evidence type="ECO:0000256" key="1">
    <source>
        <dbReference type="ARBA" id="ARBA00001947"/>
    </source>
</evidence>
<evidence type="ECO:0000256" key="5">
    <source>
        <dbReference type="PIRNR" id="PIRNR001123"/>
    </source>
</evidence>
<dbReference type="Gene3D" id="3.30.70.360">
    <property type="match status" value="1"/>
</dbReference>
<evidence type="ECO:0000256" key="4">
    <source>
        <dbReference type="ARBA" id="ARBA00022833"/>
    </source>
</evidence>
<evidence type="ECO:0000313" key="8">
    <source>
        <dbReference type="EMBL" id="KKW32520.1"/>
    </source>
</evidence>
<dbReference type="Pfam" id="PF07687">
    <property type="entry name" value="M20_dimer"/>
    <property type="match status" value="1"/>
</dbReference>
<evidence type="ECO:0000256" key="2">
    <source>
        <dbReference type="ARBA" id="ARBA00022723"/>
    </source>
</evidence>
<dbReference type="GO" id="GO:0004177">
    <property type="term" value="F:aminopeptidase activity"/>
    <property type="evidence" value="ECO:0007669"/>
    <property type="project" value="UniProtKB-UniRule"/>
</dbReference>
<protein>
    <recommendedName>
        <fullName evidence="7">Peptidase M20 dimerisation domain-containing protein</fullName>
    </recommendedName>
</protein>
<dbReference type="InterPro" id="IPR002933">
    <property type="entry name" value="Peptidase_M20"/>
</dbReference>
<evidence type="ECO:0000256" key="3">
    <source>
        <dbReference type="ARBA" id="ARBA00022801"/>
    </source>
</evidence>
<keyword evidence="2 6" id="KW-0479">Metal-binding</keyword>
<proteinExistence type="inferred from homology"/>
<dbReference type="SUPFAM" id="SSF55031">
    <property type="entry name" value="Bacterial exopeptidase dimerisation domain"/>
    <property type="match status" value="1"/>
</dbReference>
<evidence type="ECO:0000259" key="7">
    <source>
        <dbReference type="Pfam" id="PF07687"/>
    </source>
</evidence>
<keyword evidence="4" id="KW-0862">Zinc</keyword>
<dbReference type="Proteomes" id="UP000034711">
    <property type="component" value="Unassembled WGS sequence"/>
</dbReference>
<evidence type="ECO:0000256" key="6">
    <source>
        <dbReference type="PIRSR" id="PIRSR001123-2"/>
    </source>
</evidence>
<dbReference type="SUPFAM" id="SSF53187">
    <property type="entry name" value="Zn-dependent exopeptidases"/>
    <property type="match status" value="1"/>
</dbReference>
<dbReference type="InterPro" id="IPR036264">
    <property type="entry name" value="Bact_exopeptidase_dim_dom"/>
</dbReference>
<feature type="domain" description="Peptidase M20 dimerisation" evidence="7">
    <location>
        <begin position="176"/>
        <end position="261"/>
    </location>
</feature>